<comment type="similarity">
    <text evidence="2 9">Belongs to the cytochrome P450 family.</text>
</comment>
<dbReference type="InterPro" id="IPR050196">
    <property type="entry name" value="Cytochrome_P450_Monoox"/>
</dbReference>
<dbReference type="Proteomes" id="UP000789524">
    <property type="component" value="Unassembled WGS sequence"/>
</dbReference>
<proteinExistence type="inferred from homology"/>
<keyword evidence="3 8" id="KW-0349">Heme</keyword>
<evidence type="ECO:0000256" key="8">
    <source>
        <dbReference type="PIRSR" id="PIRSR602401-1"/>
    </source>
</evidence>
<name>A0A8J2QHG8_9NEOP</name>
<dbReference type="CDD" id="cd20628">
    <property type="entry name" value="CYP4"/>
    <property type="match status" value="1"/>
</dbReference>
<accession>A0A8J2QHG8</accession>
<dbReference type="GO" id="GO:0016705">
    <property type="term" value="F:oxidoreductase activity, acting on paired donors, with incorporation or reduction of molecular oxygen"/>
    <property type="evidence" value="ECO:0007669"/>
    <property type="project" value="InterPro"/>
</dbReference>
<dbReference type="SUPFAM" id="SSF48264">
    <property type="entry name" value="Cytochrome P450"/>
    <property type="match status" value="1"/>
</dbReference>
<organism evidence="10 11">
    <name type="scientific">Danaus chrysippus</name>
    <name type="common">African queen</name>
    <dbReference type="NCBI Taxonomy" id="151541"/>
    <lineage>
        <taxon>Eukaryota</taxon>
        <taxon>Metazoa</taxon>
        <taxon>Ecdysozoa</taxon>
        <taxon>Arthropoda</taxon>
        <taxon>Hexapoda</taxon>
        <taxon>Insecta</taxon>
        <taxon>Pterygota</taxon>
        <taxon>Neoptera</taxon>
        <taxon>Endopterygota</taxon>
        <taxon>Lepidoptera</taxon>
        <taxon>Glossata</taxon>
        <taxon>Ditrysia</taxon>
        <taxon>Papilionoidea</taxon>
        <taxon>Nymphalidae</taxon>
        <taxon>Danainae</taxon>
        <taxon>Danaini</taxon>
        <taxon>Danaina</taxon>
        <taxon>Danaus</taxon>
        <taxon>Anosia</taxon>
    </lineage>
</organism>
<dbReference type="InterPro" id="IPR036396">
    <property type="entry name" value="Cyt_P450_sf"/>
</dbReference>
<dbReference type="PANTHER" id="PTHR24291:SF187">
    <property type="entry name" value="CYTOCHROME P450 4AE1-RELATED"/>
    <property type="match status" value="1"/>
</dbReference>
<keyword evidence="4 8" id="KW-0479">Metal-binding</keyword>
<evidence type="ECO:0000256" key="9">
    <source>
        <dbReference type="RuleBase" id="RU000461"/>
    </source>
</evidence>
<comment type="caution">
    <text evidence="10">The sequence shown here is derived from an EMBL/GenBank/DDBJ whole genome shotgun (WGS) entry which is preliminary data.</text>
</comment>
<dbReference type="EMBL" id="CAKASE010000049">
    <property type="protein sequence ID" value="CAG9563014.1"/>
    <property type="molecule type" value="Genomic_DNA"/>
</dbReference>
<keyword evidence="5 9" id="KW-0560">Oxidoreductase</keyword>
<evidence type="ECO:0000256" key="2">
    <source>
        <dbReference type="ARBA" id="ARBA00010617"/>
    </source>
</evidence>
<comment type="cofactor">
    <cofactor evidence="1 8">
        <name>heme</name>
        <dbReference type="ChEBI" id="CHEBI:30413"/>
    </cofactor>
</comment>
<dbReference type="GO" id="GO:0005506">
    <property type="term" value="F:iron ion binding"/>
    <property type="evidence" value="ECO:0007669"/>
    <property type="project" value="InterPro"/>
</dbReference>
<evidence type="ECO:0000313" key="11">
    <source>
        <dbReference type="Proteomes" id="UP000789524"/>
    </source>
</evidence>
<evidence type="ECO:0000256" key="5">
    <source>
        <dbReference type="ARBA" id="ARBA00023002"/>
    </source>
</evidence>
<dbReference type="InterPro" id="IPR017972">
    <property type="entry name" value="Cyt_P450_CS"/>
</dbReference>
<evidence type="ECO:0000256" key="3">
    <source>
        <dbReference type="ARBA" id="ARBA00022617"/>
    </source>
</evidence>
<dbReference type="PANTHER" id="PTHR24291">
    <property type="entry name" value="CYTOCHROME P450 FAMILY 4"/>
    <property type="match status" value="1"/>
</dbReference>
<dbReference type="OrthoDB" id="1470350at2759"/>
<dbReference type="GO" id="GO:0020037">
    <property type="term" value="F:heme binding"/>
    <property type="evidence" value="ECO:0007669"/>
    <property type="project" value="InterPro"/>
</dbReference>
<dbReference type="AlphaFoldDB" id="A0A8J2QHG8"/>
<dbReference type="Pfam" id="PF00067">
    <property type="entry name" value="p450"/>
    <property type="match status" value="1"/>
</dbReference>
<keyword evidence="7 9" id="KW-0503">Monooxygenase</keyword>
<dbReference type="GO" id="GO:0004497">
    <property type="term" value="F:monooxygenase activity"/>
    <property type="evidence" value="ECO:0007669"/>
    <property type="project" value="UniProtKB-KW"/>
</dbReference>
<keyword evidence="6 8" id="KW-0408">Iron</keyword>
<reference evidence="10" key="1">
    <citation type="submission" date="2021-09" db="EMBL/GenBank/DDBJ databases">
        <authorList>
            <person name="Martin H S."/>
        </authorList>
    </citation>
    <scope>NUCLEOTIDE SEQUENCE</scope>
</reference>
<evidence type="ECO:0000256" key="4">
    <source>
        <dbReference type="ARBA" id="ARBA00022723"/>
    </source>
</evidence>
<dbReference type="InterPro" id="IPR002401">
    <property type="entry name" value="Cyt_P450_E_grp-I"/>
</dbReference>
<feature type="binding site" description="axial binding residue" evidence="8">
    <location>
        <position position="440"/>
    </location>
    <ligand>
        <name>heme</name>
        <dbReference type="ChEBI" id="CHEBI:30413"/>
    </ligand>
    <ligandPart>
        <name>Fe</name>
        <dbReference type="ChEBI" id="CHEBI:18248"/>
    </ligandPart>
</feature>
<evidence type="ECO:0000256" key="7">
    <source>
        <dbReference type="ARBA" id="ARBA00023033"/>
    </source>
</evidence>
<dbReference type="InterPro" id="IPR001128">
    <property type="entry name" value="Cyt_P450"/>
</dbReference>
<dbReference type="PRINTS" id="PR00385">
    <property type="entry name" value="P450"/>
</dbReference>
<gene>
    <name evidence="10" type="ORF">DCHRY22_LOCUS4266</name>
</gene>
<dbReference type="Gene3D" id="1.10.630.10">
    <property type="entry name" value="Cytochrome P450"/>
    <property type="match status" value="1"/>
</dbReference>
<dbReference type="PRINTS" id="PR00463">
    <property type="entry name" value="EP450I"/>
</dbReference>
<protein>
    <submittedName>
        <fullName evidence="10">(African queen) hypothetical protein</fullName>
    </submittedName>
</protein>
<keyword evidence="11" id="KW-1185">Reference proteome</keyword>
<evidence type="ECO:0000313" key="10">
    <source>
        <dbReference type="EMBL" id="CAG9563014.1"/>
    </source>
</evidence>
<sequence>MNYYIRGREEGGGVLVAVRRELRPVRRALPGPVPPIVDCVSVEVPSASREFLPQLRNLMLEYGNAYRIFLLHEPYVVLSHPKYAEPLLSHSELIVKGKSYSYLLSWLGNGLLTSTGQRWRNTRKFLTPAFHFNILQNFLPVFLKNEKILIEKLRDYADGRAFNVLPIMALTALDNVTESIMGVAVNAQTNSESKYVKSIETLAKITSSRMRNPLLGEDIIFNMLSAKKQQDEAVKYVHYETNKVIKTRRQELELSKITKLEKNNDMGIKNKHAFLDLLLLAEVDGRPINDEHVREEVDTFMFEGHDTTASGLAFSLYCMSKYPSVQEKILEEQKAILGDDLTRDPTYSEVQQMKYLDSVIRESLRIYPSVPLIERKITEDSQVGELRIPRNTSVIINILELQRHPDLYEDPMEFRPERFETVNAKNAFSWITFSAGPRNCIGQKFAMLELKATLASIVKNYRILPANSSEPILCAELVLRSENGVQIKLMPRKSEL</sequence>
<evidence type="ECO:0000256" key="6">
    <source>
        <dbReference type="ARBA" id="ARBA00023004"/>
    </source>
</evidence>
<dbReference type="PROSITE" id="PS00086">
    <property type="entry name" value="CYTOCHROME_P450"/>
    <property type="match status" value="1"/>
</dbReference>
<evidence type="ECO:0000256" key="1">
    <source>
        <dbReference type="ARBA" id="ARBA00001971"/>
    </source>
</evidence>